<evidence type="ECO:0000313" key="3">
    <source>
        <dbReference type="EMBL" id="ETF02918.1"/>
    </source>
</evidence>
<dbReference type="Proteomes" id="UP000018733">
    <property type="component" value="Unassembled WGS sequence"/>
</dbReference>
<dbReference type="InterPro" id="IPR006076">
    <property type="entry name" value="FAD-dep_OxRdtase"/>
</dbReference>
<name>V8QU88_9BURK</name>
<comment type="caution">
    <text evidence="3">The sequence shown here is derived from an EMBL/GenBank/DDBJ whole genome shotgun (WGS) entry which is preliminary data.</text>
</comment>
<dbReference type="Gene3D" id="3.50.50.60">
    <property type="entry name" value="FAD/NAD(P)-binding domain"/>
    <property type="match status" value="2"/>
</dbReference>
<dbReference type="GO" id="GO:0005737">
    <property type="term" value="C:cytoplasm"/>
    <property type="evidence" value="ECO:0007669"/>
    <property type="project" value="TreeGrafter"/>
</dbReference>
<sequence length="407" mass="44424">MIGAGIVGMCTAVTLQQRGWKVTVIDERAPGTGASFGNAGLISIDSCIPISMPGMVKKIPGWLTDREGPLSLRKRYLPTALPWLLQWLRSGSRKQSVLQQARALRALHGNADAIYRSLLGTDAASRLIVTTGQLHVWERNQQADPISGQIQTDNGVAPRLLRAHEVRDLVPGISDRISHGQLYEKNGFASTPLRLVQALLQQFLDNGGQLVRQRVNGISRDDASGDYRIILATRNARASRLVICAGAWANRLLDGLNIHVPLETERGYHVSFDPAALALPLPIMDKTRAVAMTPMADHIRVAGFVEIAGLDVAPNMTREQLLVRHAKTLFPGLDINLKKEFWLGFRPSTPDSLPILDRVPHLPGLFLGFGHGHTGMTGAPKSAEILADLISGTASNIDITPYRLNRF</sequence>
<dbReference type="PANTHER" id="PTHR13847">
    <property type="entry name" value="SARCOSINE DEHYDROGENASE-RELATED"/>
    <property type="match status" value="1"/>
</dbReference>
<dbReference type="EMBL" id="AYXT01000009">
    <property type="protein sequence ID" value="ETF02918.1"/>
    <property type="molecule type" value="Genomic_DNA"/>
</dbReference>
<dbReference type="SUPFAM" id="SSF51905">
    <property type="entry name" value="FAD/NAD(P)-binding domain"/>
    <property type="match status" value="1"/>
</dbReference>
<dbReference type="HOGENOM" id="CLU_007884_9_0_4"/>
<gene>
    <name evidence="3" type="ORF">W822_08790</name>
</gene>
<dbReference type="Gene3D" id="3.30.9.10">
    <property type="entry name" value="D-Amino Acid Oxidase, subunit A, domain 2"/>
    <property type="match status" value="1"/>
</dbReference>
<dbReference type="PANTHER" id="PTHR13847:SF289">
    <property type="entry name" value="GLYCINE OXIDASE"/>
    <property type="match status" value="1"/>
</dbReference>
<dbReference type="InterPro" id="IPR036188">
    <property type="entry name" value="FAD/NAD-bd_sf"/>
</dbReference>
<keyword evidence="1" id="KW-0560">Oxidoreductase</keyword>
<feature type="domain" description="FAD dependent oxidoreductase" evidence="2">
    <location>
        <begin position="2"/>
        <end position="389"/>
    </location>
</feature>
<dbReference type="Pfam" id="PF01266">
    <property type="entry name" value="DAO"/>
    <property type="match status" value="1"/>
</dbReference>
<organism evidence="3 4">
    <name type="scientific">Advenella kashmirensis W13003</name>
    <dbReference type="NCBI Taxonomy" id="1424334"/>
    <lineage>
        <taxon>Bacteria</taxon>
        <taxon>Pseudomonadati</taxon>
        <taxon>Pseudomonadota</taxon>
        <taxon>Betaproteobacteria</taxon>
        <taxon>Burkholderiales</taxon>
        <taxon>Alcaligenaceae</taxon>
    </lineage>
</organism>
<proteinExistence type="predicted"/>
<dbReference type="PATRIC" id="fig|1424334.3.peg.1764"/>
<dbReference type="eggNOG" id="COG0665">
    <property type="taxonomic scope" value="Bacteria"/>
</dbReference>
<dbReference type="STRING" id="1424334.W822_08790"/>
<dbReference type="AlphaFoldDB" id="V8QU88"/>
<accession>V8QU88</accession>
<dbReference type="GO" id="GO:0016491">
    <property type="term" value="F:oxidoreductase activity"/>
    <property type="evidence" value="ECO:0007669"/>
    <property type="project" value="UniProtKB-KW"/>
</dbReference>
<keyword evidence="4" id="KW-1185">Reference proteome</keyword>
<dbReference type="SUPFAM" id="SSF54373">
    <property type="entry name" value="FAD-linked reductases, C-terminal domain"/>
    <property type="match status" value="1"/>
</dbReference>
<evidence type="ECO:0000256" key="1">
    <source>
        <dbReference type="ARBA" id="ARBA00023002"/>
    </source>
</evidence>
<reference evidence="3 4" key="1">
    <citation type="journal article" date="2014" name="Genome Announc.">
        <title>Draft Genome Sequence of Advenella kashmirensis Strain W13003, a Polycyclic Aromatic Hydrocarbon-Degrading Bacterium.</title>
        <authorList>
            <person name="Wang X."/>
            <person name="Jin D."/>
            <person name="Zhou L."/>
            <person name="Wu L."/>
            <person name="An W."/>
            <person name="Zhao L."/>
        </authorList>
    </citation>
    <scope>NUCLEOTIDE SEQUENCE [LARGE SCALE GENOMIC DNA]</scope>
    <source>
        <strain evidence="3 4">W13003</strain>
    </source>
</reference>
<evidence type="ECO:0000313" key="4">
    <source>
        <dbReference type="Proteomes" id="UP000018733"/>
    </source>
</evidence>
<evidence type="ECO:0000259" key="2">
    <source>
        <dbReference type="Pfam" id="PF01266"/>
    </source>
</evidence>
<protein>
    <submittedName>
        <fullName evidence="3">FAD-dependent oxidoreductase</fullName>
    </submittedName>
</protein>